<proteinExistence type="predicted"/>
<dbReference type="GO" id="GO:0005524">
    <property type="term" value="F:ATP binding"/>
    <property type="evidence" value="ECO:0007669"/>
    <property type="project" value="UniProtKB-KW"/>
</dbReference>
<dbReference type="AlphaFoldDB" id="A0A5D4XKS1"/>
<dbReference type="OrthoDB" id="9778567at2"/>
<keyword evidence="6" id="KW-1185">Reference proteome</keyword>
<dbReference type="SUPFAM" id="SSF50891">
    <property type="entry name" value="Cyclophilin-like"/>
    <property type="match status" value="1"/>
</dbReference>
<dbReference type="Gene3D" id="3.30.1360.40">
    <property type="match status" value="1"/>
</dbReference>
<dbReference type="SMART" id="SM00796">
    <property type="entry name" value="AHS1"/>
    <property type="match status" value="1"/>
</dbReference>
<dbReference type="NCBIfam" id="TIGR00370">
    <property type="entry name" value="5-oxoprolinase subunit PxpB"/>
    <property type="match status" value="1"/>
</dbReference>
<keyword evidence="3" id="KW-0067">ATP-binding</keyword>
<evidence type="ECO:0000259" key="4">
    <source>
        <dbReference type="SMART" id="SM00796"/>
    </source>
</evidence>
<evidence type="ECO:0000256" key="3">
    <source>
        <dbReference type="ARBA" id="ARBA00022840"/>
    </source>
</evidence>
<dbReference type="InterPro" id="IPR003833">
    <property type="entry name" value="CT_C_D"/>
</dbReference>
<name>A0A5D4XKS1_9GAMM</name>
<keyword evidence="2 5" id="KW-0378">Hydrolase</keyword>
<evidence type="ECO:0000313" key="5">
    <source>
        <dbReference type="EMBL" id="TYT25149.1"/>
    </source>
</evidence>
<accession>A0A5D4XKS1</accession>
<dbReference type="InterPro" id="IPR029000">
    <property type="entry name" value="Cyclophilin-like_dom_sf"/>
</dbReference>
<sequence>MNEATIEPLGEDALLLRLGREIDPAVNARVHALARRIEAARPPWLREVVPAYASLAVFLDIDPCTDAGVRAFASAIEWLRRQLDPALSAELPGQARDPATIIEIPVCYGPACAPDLDDLAAHAGLSRQEVVALHCAGDYQVAMVGFAPGFPYLIGLDPRLAMPRLASPRTHVPAGSVAIGGAQAGIYPRASPGGWRLVGRTPLALFDVSWPSPCLLAAGQRVRFRAIDEAAFEALRAEAAA</sequence>
<dbReference type="Gene3D" id="2.40.100.10">
    <property type="entry name" value="Cyclophilin-like"/>
    <property type="match status" value="1"/>
</dbReference>
<feature type="domain" description="Carboxyltransferase" evidence="4">
    <location>
        <begin position="4"/>
        <end position="216"/>
    </location>
</feature>
<dbReference type="InterPro" id="IPR010016">
    <property type="entry name" value="PxpB"/>
</dbReference>
<reference evidence="5 6" key="1">
    <citation type="submission" date="2019-08" db="EMBL/GenBank/DDBJ databases">
        <title>Luteimonas viscosus sp. nov., isolated from soil of a sunflower field.</title>
        <authorList>
            <person name="Jianli Z."/>
            <person name="Ying Z."/>
        </authorList>
    </citation>
    <scope>NUCLEOTIDE SEQUENCE [LARGE SCALE GENOMIC DNA]</scope>
    <source>
        <strain evidence="5 6">XBU10</strain>
    </source>
</reference>
<organism evidence="5 6">
    <name type="scientific">Luteimonas viscosa</name>
    <dbReference type="NCBI Taxonomy" id="1132694"/>
    <lineage>
        <taxon>Bacteria</taxon>
        <taxon>Pseudomonadati</taxon>
        <taxon>Pseudomonadota</taxon>
        <taxon>Gammaproteobacteria</taxon>
        <taxon>Lysobacterales</taxon>
        <taxon>Lysobacteraceae</taxon>
        <taxon>Luteimonas</taxon>
    </lineage>
</organism>
<gene>
    <name evidence="5" type="primary">pxpB</name>
    <name evidence="5" type="ORF">FZO89_02025</name>
</gene>
<dbReference type="PANTHER" id="PTHR34698:SF2">
    <property type="entry name" value="5-OXOPROLINASE SUBUNIT B"/>
    <property type="match status" value="1"/>
</dbReference>
<dbReference type="GO" id="GO:0017168">
    <property type="term" value="F:5-oxoprolinase (ATP-hydrolyzing) activity"/>
    <property type="evidence" value="ECO:0007669"/>
    <property type="project" value="UniProtKB-EC"/>
</dbReference>
<dbReference type="PANTHER" id="PTHR34698">
    <property type="entry name" value="5-OXOPROLINASE SUBUNIT B"/>
    <property type="match status" value="1"/>
</dbReference>
<keyword evidence="1" id="KW-0547">Nucleotide-binding</keyword>
<dbReference type="Pfam" id="PF02682">
    <property type="entry name" value="CT_C_D"/>
    <property type="match status" value="1"/>
</dbReference>
<dbReference type="Proteomes" id="UP000324973">
    <property type="component" value="Unassembled WGS sequence"/>
</dbReference>
<dbReference type="RefSeq" id="WP_149101698.1">
    <property type="nucleotide sequence ID" value="NZ_VTFT01000001.1"/>
</dbReference>
<dbReference type="EMBL" id="VTFT01000001">
    <property type="protein sequence ID" value="TYT25149.1"/>
    <property type="molecule type" value="Genomic_DNA"/>
</dbReference>
<evidence type="ECO:0000313" key="6">
    <source>
        <dbReference type="Proteomes" id="UP000324973"/>
    </source>
</evidence>
<protein>
    <submittedName>
        <fullName evidence="5">5-oxoprolinase subunit PxpB</fullName>
        <ecNumber evidence="5">3.5.2.9</ecNumber>
    </submittedName>
</protein>
<dbReference type="SUPFAM" id="SSF160467">
    <property type="entry name" value="PH0987 N-terminal domain-like"/>
    <property type="match status" value="1"/>
</dbReference>
<comment type="caution">
    <text evidence="5">The sequence shown here is derived from an EMBL/GenBank/DDBJ whole genome shotgun (WGS) entry which is preliminary data.</text>
</comment>
<evidence type="ECO:0000256" key="2">
    <source>
        <dbReference type="ARBA" id="ARBA00022801"/>
    </source>
</evidence>
<dbReference type="EC" id="3.5.2.9" evidence="5"/>
<evidence type="ECO:0000256" key="1">
    <source>
        <dbReference type="ARBA" id="ARBA00022741"/>
    </source>
</evidence>